<evidence type="ECO:0000313" key="4">
    <source>
        <dbReference type="EMBL" id="RZN60885.1"/>
    </source>
</evidence>
<evidence type="ECO:0000313" key="6">
    <source>
        <dbReference type="Proteomes" id="UP000316217"/>
    </source>
</evidence>
<keyword evidence="1" id="KW-0812">Transmembrane</keyword>
<dbReference type="Proteomes" id="UP000316217">
    <property type="component" value="Unassembled WGS sequence"/>
</dbReference>
<feature type="transmembrane region" description="Helical" evidence="1">
    <location>
        <begin position="262"/>
        <end position="281"/>
    </location>
</feature>
<dbReference type="InterPro" id="IPR000620">
    <property type="entry name" value="EamA_dom"/>
</dbReference>
<proteinExistence type="predicted"/>
<evidence type="ECO:0000259" key="2">
    <source>
        <dbReference type="Pfam" id="PF00892"/>
    </source>
</evidence>
<protein>
    <submittedName>
        <fullName evidence="3">EamA/RhaT family transporter</fullName>
    </submittedName>
</protein>
<accession>A0A3R9QVF3</accession>
<reference evidence="4 6" key="2">
    <citation type="journal article" date="2019" name="Nat. Microbiol.">
        <title>Wide diversity of methane and short-chain alkane metabolisms in uncultured archaea.</title>
        <authorList>
            <person name="Borrel G."/>
            <person name="Adam P.S."/>
            <person name="McKay L.J."/>
            <person name="Chen L.X."/>
            <person name="Sierra-Garcia I.N."/>
            <person name="Sieber C.M."/>
            <person name="Letourneur Q."/>
            <person name="Ghozlane A."/>
            <person name="Andersen G.L."/>
            <person name="Li W.J."/>
            <person name="Hallam S.J."/>
            <person name="Muyzer G."/>
            <person name="de Oliveira V.M."/>
            <person name="Inskeep W.P."/>
            <person name="Banfield J.F."/>
            <person name="Gribaldo S."/>
        </authorList>
    </citation>
    <scope>NUCLEOTIDE SEQUENCE [LARGE SCALE GENOMIC DNA]</scope>
    <source>
        <strain evidence="4">NM4</strain>
    </source>
</reference>
<keyword evidence="1" id="KW-1133">Transmembrane helix</keyword>
<feature type="transmembrane region" description="Helical" evidence="1">
    <location>
        <begin position="207"/>
        <end position="225"/>
    </location>
</feature>
<dbReference type="AlphaFoldDB" id="A0A3R9QVF3"/>
<feature type="transmembrane region" description="Helical" evidence="1">
    <location>
        <begin position="145"/>
        <end position="164"/>
    </location>
</feature>
<dbReference type="Pfam" id="PF00892">
    <property type="entry name" value="EamA"/>
    <property type="match status" value="2"/>
</dbReference>
<dbReference type="InterPro" id="IPR037185">
    <property type="entry name" value="EmrE-like"/>
</dbReference>
<feature type="domain" description="EamA" evidence="2">
    <location>
        <begin position="146"/>
        <end position="279"/>
    </location>
</feature>
<keyword evidence="5" id="KW-1185">Reference proteome</keyword>
<evidence type="ECO:0000313" key="3">
    <source>
        <dbReference type="EMBL" id="RSN73105.1"/>
    </source>
</evidence>
<feature type="domain" description="EamA" evidence="2">
    <location>
        <begin position="15"/>
        <end position="135"/>
    </location>
</feature>
<dbReference type="PANTHER" id="PTHR22911:SF76">
    <property type="entry name" value="EAMA DOMAIN-CONTAINING PROTEIN"/>
    <property type="match status" value="1"/>
</dbReference>
<evidence type="ECO:0000256" key="1">
    <source>
        <dbReference type="SAM" id="Phobius"/>
    </source>
</evidence>
<feature type="transmembrane region" description="Helical" evidence="1">
    <location>
        <begin position="33"/>
        <end position="53"/>
    </location>
</feature>
<sequence>MKIDPRIALLVGISAVSTASILVRLSISPPLVIAGYRMLFSSMIMGLLGMNEISDLRRIDRKETLLLLISGVSIGAHFGAWTASLFYTSIAASTVIVDSSPIFVVLISWIFLREGVNTREAFGIAISIMGAIIIAIGHAEFKSNLYGDFLALLGAIFLAIYLVIGRILRRKMGLASYTFSVYGVAAVVLLLSALVSGNSLTADLKELIIFILLALGPSCLGHNSYNYALKYMKASVVSASILGEPVGASLLGAALLGEVPSISTIIGGGIVILGVYLTVFGKNE</sequence>
<dbReference type="PANTHER" id="PTHR22911">
    <property type="entry name" value="ACYL-MALONYL CONDENSING ENZYME-RELATED"/>
    <property type="match status" value="1"/>
</dbReference>
<dbReference type="EMBL" id="RCOS01000129">
    <property type="protein sequence ID" value="RSN73105.1"/>
    <property type="molecule type" value="Genomic_DNA"/>
</dbReference>
<feature type="transmembrane region" description="Helical" evidence="1">
    <location>
        <begin position="237"/>
        <end position="256"/>
    </location>
</feature>
<feature type="transmembrane region" description="Helical" evidence="1">
    <location>
        <begin position="65"/>
        <end position="84"/>
    </location>
</feature>
<dbReference type="Proteomes" id="UP000277582">
    <property type="component" value="Unassembled WGS sequence"/>
</dbReference>
<organism evidence="3 5">
    <name type="scientific">Candidatus Methanodesulfokora washburnensis</name>
    <dbReference type="NCBI Taxonomy" id="2478471"/>
    <lineage>
        <taxon>Archaea</taxon>
        <taxon>Thermoproteota</taxon>
        <taxon>Candidatus Korarchaeia</taxon>
        <taxon>Candidatus Korarchaeia incertae sedis</taxon>
        <taxon>Candidatus Methanodesulfokora</taxon>
    </lineage>
</organism>
<gene>
    <name evidence="3" type="ORF">D6D85_11460</name>
    <name evidence="4" type="ORF">EF810_05400</name>
</gene>
<keyword evidence="1" id="KW-0472">Membrane</keyword>
<feature type="transmembrane region" description="Helical" evidence="1">
    <location>
        <begin position="7"/>
        <end position="27"/>
    </location>
</feature>
<feature type="transmembrane region" description="Helical" evidence="1">
    <location>
        <begin position="90"/>
        <end position="112"/>
    </location>
</feature>
<comment type="caution">
    <text evidence="3">The sequence shown here is derived from an EMBL/GenBank/DDBJ whole genome shotgun (WGS) entry which is preliminary data.</text>
</comment>
<feature type="transmembrane region" description="Helical" evidence="1">
    <location>
        <begin position="176"/>
        <end position="195"/>
    </location>
</feature>
<evidence type="ECO:0000313" key="5">
    <source>
        <dbReference type="Proteomes" id="UP000277582"/>
    </source>
</evidence>
<reference evidence="3 5" key="1">
    <citation type="submission" date="2018-10" db="EMBL/GenBank/DDBJ databases">
        <title>Co-occurring genomic capacity for anaerobic methane metabolism and dissimilatory sulfite reduction discovered in the Korarchaeota.</title>
        <authorList>
            <person name="Mckay L.J."/>
            <person name="Dlakic M."/>
            <person name="Fields M.W."/>
            <person name="Delmont T.O."/>
            <person name="Eren A.M."/>
            <person name="Jay Z.J."/>
            <person name="Klingelsmith K.B."/>
            <person name="Rusch D.B."/>
            <person name="Inskeep W.P."/>
        </authorList>
    </citation>
    <scope>NUCLEOTIDE SEQUENCE [LARGE SCALE GENOMIC DNA]</scope>
    <source>
        <strain evidence="3 5">MDKW</strain>
    </source>
</reference>
<feature type="transmembrane region" description="Helical" evidence="1">
    <location>
        <begin position="121"/>
        <end position="139"/>
    </location>
</feature>
<dbReference type="GO" id="GO:0016020">
    <property type="term" value="C:membrane"/>
    <property type="evidence" value="ECO:0007669"/>
    <property type="project" value="InterPro"/>
</dbReference>
<name>A0A3R9QVF3_9CREN</name>
<dbReference type="SUPFAM" id="SSF103481">
    <property type="entry name" value="Multidrug resistance efflux transporter EmrE"/>
    <property type="match status" value="2"/>
</dbReference>
<dbReference type="RefSeq" id="WP_125672093.1">
    <property type="nucleotide sequence ID" value="NZ_RCOS01000129.1"/>
</dbReference>
<dbReference type="EMBL" id="RXII01000083">
    <property type="protein sequence ID" value="RZN60885.1"/>
    <property type="molecule type" value="Genomic_DNA"/>
</dbReference>